<dbReference type="InterPro" id="IPR050621">
    <property type="entry name" value="Tudor_domain_containing"/>
</dbReference>
<dbReference type="GO" id="GO:0007283">
    <property type="term" value="P:spermatogenesis"/>
    <property type="evidence" value="ECO:0007669"/>
    <property type="project" value="UniProtKB-KW"/>
</dbReference>
<dbReference type="Pfam" id="PF00567">
    <property type="entry name" value="TUDOR"/>
    <property type="match status" value="1"/>
</dbReference>
<comment type="subcellular location">
    <subcellularLocation>
        <location evidence="1">Cytoplasm</location>
    </subcellularLocation>
</comment>
<feature type="domain" description="HTH OST-type" evidence="6">
    <location>
        <begin position="6"/>
        <end position="80"/>
    </location>
</feature>
<feature type="region of interest" description="Disordered" evidence="5">
    <location>
        <begin position="123"/>
        <end position="168"/>
    </location>
</feature>
<dbReference type="InterPro" id="IPR025605">
    <property type="entry name" value="OST-HTH/LOTUS_dom"/>
</dbReference>
<keyword evidence="2" id="KW-0963">Cytoplasm</keyword>
<dbReference type="PROSITE" id="PS51644">
    <property type="entry name" value="HTH_OST"/>
    <property type="match status" value="1"/>
</dbReference>
<keyword evidence="3" id="KW-0677">Repeat</keyword>
<sequence>MEEQGMLSYVKKVIHSLIVSTPLPMTLEQLKRDYIREEGTVIPFIKLGFKDLESFLRSIPDAVIVIGGGPMAQVQAKKNERTAHIQNLVQCQKKPRGAKAHNIMSFRYPTQRSDLVFVNEKSNQSRQFNNNSHRRRGGYRPAASNNYRNQSSRQVHQRSSEVNQTSSMTSSFSKFTIANVDESSDELNPDYVADMKHVNKKEDVKPNKPVLLDKKPKSTYHTEYLSSDEGSDEDAIPEYAVDEQVLSYKYSKNIKHSKVINVKHEIKTELIESKKEPIVSSDDGSDEEAIPAYAVDESVLGVEYPKNAVNLSYQLPVRDINKKIKLDDRIQVQLVTVASPHSFYFWIHDEEYETYKAMCNNMQRYYQRVDEKRYTIPLFLIMPGHLAAIHSRGVLWQRVRVLNSKTGSRKNIEVEYIDTGERMWICHSDLKYLCKDFAKLPAQCFYGKLARIMPRQGAYFSIDASNYFYDLVSYRRLFAKVEKINKADNAVHMILVDPDAKSNIVNINMTLIETGWVRRSYNP</sequence>
<name>A0AAD4JZC1_9MUSC</name>
<proteinExistence type="predicted"/>
<reference evidence="7" key="1">
    <citation type="journal article" date="2021" name="Mol. Ecol. Resour.">
        <title>Phylogenomic analyses of the genus Drosophila reveals genomic signals of climate adaptation.</title>
        <authorList>
            <person name="Li F."/>
            <person name="Rane R.V."/>
            <person name="Luria V."/>
            <person name="Xiong Z."/>
            <person name="Chen J."/>
            <person name="Li Z."/>
            <person name="Catullo R.A."/>
            <person name="Griffin P.C."/>
            <person name="Schiffer M."/>
            <person name="Pearce S."/>
            <person name="Lee S.F."/>
            <person name="McElroy K."/>
            <person name="Stocker A."/>
            <person name="Shirriffs J."/>
            <person name="Cockerell F."/>
            <person name="Coppin C."/>
            <person name="Sgro C.M."/>
            <person name="Karger A."/>
            <person name="Cain J.W."/>
            <person name="Weber J.A."/>
            <person name="Santpere G."/>
            <person name="Kirschner M.W."/>
            <person name="Hoffmann A.A."/>
            <person name="Oakeshott J.G."/>
            <person name="Zhang G."/>
        </authorList>
    </citation>
    <scope>NUCLEOTIDE SEQUENCE</scope>
    <source>
        <strain evidence="7">BGI-SZ-2011g</strain>
    </source>
</reference>
<dbReference type="GO" id="GO:0043186">
    <property type="term" value="C:P granule"/>
    <property type="evidence" value="ECO:0007669"/>
    <property type="project" value="TreeGrafter"/>
</dbReference>
<dbReference type="PANTHER" id="PTHR22948">
    <property type="entry name" value="TUDOR DOMAIN CONTAINING PROTEIN"/>
    <property type="match status" value="1"/>
</dbReference>
<evidence type="ECO:0000256" key="4">
    <source>
        <dbReference type="ARBA" id="ARBA00022871"/>
    </source>
</evidence>
<dbReference type="EMBL" id="JAJJHW010002585">
    <property type="protein sequence ID" value="KAH8369716.1"/>
    <property type="molecule type" value="Genomic_DNA"/>
</dbReference>
<keyword evidence="4" id="KW-0744">Spermatogenesis</keyword>
<gene>
    <name evidence="7" type="ORF">KR093_000692</name>
</gene>
<evidence type="ECO:0000313" key="8">
    <source>
        <dbReference type="Proteomes" id="UP001200034"/>
    </source>
</evidence>
<evidence type="ECO:0000256" key="5">
    <source>
        <dbReference type="SAM" id="MobiDB-lite"/>
    </source>
</evidence>
<keyword evidence="4" id="KW-0221">Differentiation</keyword>
<evidence type="ECO:0000256" key="1">
    <source>
        <dbReference type="ARBA" id="ARBA00004496"/>
    </source>
</evidence>
<evidence type="ECO:0000256" key="3">
    <source>
        <dbReference type="ARBA" id="ARBA00022737"/>
    </source>
</evidence>
<evidence type="ECO:0000256" key="2">
    <source>
        <dbReference type="ARBA" id="ARBA00022490"/>
    </source>
</evidence>
<dbReference type="Pfam" id="PF12872">
    <property type="entry name" value="OST-HTH"/>
    <property type="match status" value="1"/>
</dbReference>
<evidence type="ECO:0000313" key="7">
    <source>
        <dbReference type="EMBL" id="KAH8369716.1"/>
    </source>
</evidence>
<dbReference type="SUPFAM" id="SSF63748">
    <property type="entry name" value="Tudor/PWWP/MBT"/>
    <property type="match status" value="1"/>
</dbReference>
<dbReference type="GO" id="GO:0030719">
    <property type="term" value="P:P granule organization"/>
    <property type="evidence" value="ECO:0007669"/>
    <property type="project" value="TreeGrafter"/>
</dbReference>
<protein>
    <recommendedName>
        <fullName evidence="6">HTH OST-type domain-containing protein</fullName>
    </recommendedName>
</protein>
<dbReference type="CDD" id="cd09972">
    <property type="entry name" value="LOTUS_TDRD_OSKAR"/>
    <property type="match status" value="1"/>
</dbReference>
<keyword evidence="8" id="KW-1185">Reference proteome</keyword>
<dbReference type="GO" id="GO:0034587">
    <property type="term" value="P:piRNA processing"/>
    <property type="evidence" value="ECO:0007669"/>
    <property type="project" value="TreeGrafter"/>
</dbReference>
<comment type="caution">
    <text evidence="7">The sequence shown here is derived from an EMBL/GenBank/DDBJ whole genome shotgun (WGS) entry which is preliminary data.</text>
</comment>
<dbReference type="Gene3D" id="2.30.30.140">
    <property type="match status" value="1"/>
</dbReference>
<evidence type="ECO:0000259" key="6">
    <source>
        <dbReference type="PROSITE" id="PS51644"/>
    </source>
</evidence>
<dbReference type="AlphaFoldDB" id="A0AAD4JZC1"/>
<dbReference type="Gene3D" id="2.40.50.90">
    <property type="match status" value="1"/>
</dbReference>
<feature type="compositionally biased region" description="Polar residues" evidence="5">
    <location>
        <begin position="143"/>
        <end position="154"/>
    </location>
</feature>
<accession>A0AAD4JZC1</accession>
<dbReference type="InterPro" id="IPR002999">
    <property type="entry name" value="Tudor"/>
</dbReference>
<dbReference type="Proteomes" id="UP001200034">
    <property type="component" value="Unassembled WGS sequence"/>
</dbReference>
<dbReference type="PANTHER" id="PTHR22948:SF29">
    <property type="entry name" value="FI02030P-RELATED"/>
    <property type="match status" value="1"/>
</dbReference>
<dbReference type="Gene3D" id="3.30.420.610">
    <property type="entry name" value="LOTUS domain-like"/>
    <property type="match status" value="1"/>
</dbReference>
<dbReference type="InterPro" id="IPR041966">
    <property type="entry name" value="LOTUS-like"/>
</dbReference>
<organism evidence="7 8">
    <name type="scientific">Drosophila rubida</name>
    <dbReference type="NCBI Taxonomy" id="30044"/>
    <lineage>
        <taxon>Eukaryota</taxon>
        <taxon>Metazoa</taxon>
        <taxon>Ecdysozoa</taxon>
        <taxon>Arthropoda</taxon>
        <taxon>Hexapoda</taxon>
        <taxon>Insecta</taxon>
        <taxon>Pterygota</taxon>
        <taxon>Neoptera</taxon>
        <taxon>Endopterygota</taxon>
        <taxon>Diptera</taxon>
        <taxon>Brachycera</taxon>
        <taxon>Muscomorpha</taxon>
        <taxon>Ephydroidea</taxon>
        <taxon>Drosophilidae</taxon>
        <taxon>Drosophila</taxon>
    </lineage>
</organism>
<dbReference type="InterPro" id="IPR035437">
    <property type="entry name" value="SNase_OB-fold_sf"/>
</dbReference>